<dbReference type="EMBL" id="DMCX01000014">
    <property type="protein sequence ID" value="HAF07221.1"/>
    <property type="molecule type" value="Genomic_DNA"/>
</dbReference>
<keyword evidence="2" id="KW-0004">4Fe-4S</keyword>
<keyword evidence="3" id="KW-0949">S-adenosyl-L-methionine</keyword>
<dbReference type="Gene3D" id="3.20.20.70">
    <property type="entry name" value="Aldolase class I"/>
    <property type="match status" value="1"/>
</dbReference>
<keyword evidence="5" id="KW-0408">Iron</keyword>
<sequence length="48" mass="5249">LINSGLERSSLLDYPGKISTIIFTYGCGLKCPYCKNPKLVIKSLKESG</sequence>
<feature type="non-terminal residue" evidence="7">
    <location>
        <position position="1"/>
    </location>
</feature>
<dbReference type="InterPro" id="IPR001989">
    <property type="entry name" value="Radical_activat_CS"/>
</dbReference>
<comment type="caution">
    <text evidence="7">The sequence shown here is derived from an EMBL/GenBank/DDBJ whole genome shotgun (WGS) entry which is preliminary data.</text>
</comment>
<reference evidence="7 8" key="1">
    <citation type="journal article" date="2018" name="Nat. Biotechnol.">
        <title>A standardized bacterial taxonomy based on genome phylogeny substantially revises the tree of life.</title>
        <authorList>
            <person name="Parks D.H."/>
            <person name="Chuvochina M."/>
            <person name="Waite D.W."/>
            <person name="Rinke C."/>
            <person name="Skarshewski A."/>
            <person name="Chaumeil P.A."/>
            <person name="Hugenholtz P."/>
        </authorList>
    </citation>
    <scope>NUCLEOTIDE SEQUENCE [LARGE SCALE GENOMIC DNA]</scope>
    <source>
        <strain evidence="7">UBA7921</strain>
    </source>
</reference>
<dbReference type="PROSITE" id="PS01087">
    <property type="entry name" value="RADICAL_ACTIVATING"/>
    <property type="match status" value="1"/>
</dbReference>
<protein>
    <submittedName>
        <fullName evidence="7">Anaerobic ribonucleoside-triphosphate reductase activating protein</fullName>
    </submittedName>
</protein>
<dbReference type="Proteomes" id="UP000262454">
    <property type="component" value="Unassembled WGS sequence"/>
</dbReference>
<keyword evidence="4" id="KW-0479">Metal-binding</keyword>
<dbReference type="GO" id="GO:0046872">
    <property type="term" value="F:metal ion binding"/>
    <property type="evidence" value="ECO:0007669"/>
    <property type="project" value="UniProtKB-KW"/>
</dbReference>
<dbReference type="GO" id="GO:0051539">
    <property type="term" value="F:4 iron, 4 sulfur cluster binding"/>
    <property type="evidence" value="ECO:0007669"/>
    <property type="project" value="UniProtKB-KW"/>
</dbReference>
<evidence type="ECO:0000313" key="8">
    <source>
        <dbReference type="Proteomes" id="UP000262454"/>
    </source>
</evidence>
<name>A0A348MJJ5_UNCW3</name>
<keyword evidence="6" id="KW-0411">Iron-sulfur</keyword>
<proteinExistence type="predicted"/>
<evidence type="ECO:0000256" key="1">
    <source>
        <dbReference type="ARBA" id="ARBA00001966"/>
    </source>
</evidence>
<accession>A0A348MJJ5</accession>
<dbReference type="InterPro" id="IPR013785">
    <property type="entry name" value="Aldolase_TIM"/>
</dbReference>
<evidence type="ECO:0000256" key="4">
    <source>
        <dbReference type="ARBA" id="ARBA00022723"/>
    </source>
</evidence>
<dbReference type="AlphaFoldDB" id="A0A348MJJ5"/>
<evidence type="ECO:0000256" key="3">
    <source>
        <dbReference type="ARBA" id="ARBA00022691"/>
    </source>
</evidence>
<evidence type="ECO:0000256" key="6">
    <source>
        <dbReference type="ARBA" id="ARBA00023014"/>
    </source>
</evidence>
<gene>
    <name evidence="7" type="ORF">DCG82_02310</name>
</gene>
<organism evidence="7 8">
    <name type="scientific">candidate division WOR-3 bacterium</name>
    <dbReference type="NCBI Taxonomy" id="2052148"/>
    <lineage>
        <taxon>Bacteria</taxon>
        <taxon>Bacteria division WOR-3</taxon>
    </lineage>
</organism>
<evidence type="ECO:0000256" key="5">
    <source>
        <dbReference type="ARBA" id="ARBA00023004"/>
    </source>
</evidence>
<dbReference type="GO" id="GO:0016491">
    <property type="term" value="F:oxidoreductase activity"/>
    <property type="evidence" value="ECO:0007669"/>
    <property type="project" value="UniProtKB-KW"/>
</dbReference>
<evidence type="ECO:0000256" key="2">
    <source>
        <dbReference type="ARBA" id="ARBA00022485"/>
    </source>
</evidence>
<evidence type="ECO:0000313" key="7">
    <source>
        <dbReference type="EMBL" id="HAF07221.1"/>
    </source>
</evidence>
<comment type="cofactor">
    <cofactor evidence="1">
        <name>[4Fe-4S] cluster</name>
        <dbReference type="ChEBI" id="CHEBI:49883"/>
    </cofactor>
</comment>